<evidence type="ECO:0000259" key="1">
    <source>
        <dbReference type="Pfam" id="PF03235"/>
    </source>
</evidence>
<feature type="domain" description="GmrSD restriction endonucleases N-terminal" evidence="1">
    <location>
        <begin position="9"/>
        <end position="218"/>
    </location>
</feature>
<name>A0A512AWU2_9BACT</name>
<dbReference type="PANTHER" id="PTHR35149">
    <property type="entry name" value="SLL5132 PROTEIN"/>
    <property type="match status" value="1"/>
</dbReference>
<reference evidence="3 4" key="1">
    <citation type="submission" date="2019-07" db="EMBL/GenBank/DDBJ databases">
        <title>Whole genome shotgun sequence of Adhaeribacter aerolatus NBRC 106133.</title>
        <authorList>
            <person name="Hosoyama A."/>
            <person name="Uohara A."/>
            <person name="Ohji S."/>
            <person name="Ichikawa N."/>
        </authorList>
    </citation>
    <scope>NUCLEOTIDE SEQUENCE [LARGE SCALE GENOMIC DNA]</scope>
    <source>
        <strain evidence="3 4">NBRC 106133</strain>
    </source>
</reference>
<dbReference type="InterPro" id="IPR004919">
    <property type="entry name" value="GmrSD_N"/>
</dbReference>
<dbReference type="PANTHER" id="PTHR35149:SF2">
    <property type="entry name" value="DUF262 DOMAIN-CONTAINING PROTEIN"/>
    <property type="match status" value="1"/>
</dbReference>
<gene>
    <name evidence="3" type="ORF">AAE02nite_18040</name>
</gene>
<protein>
    <recommendedName>
        <fullName evidence="5">DUF262 domain-containing protein</fullName>
    </recommendedName>
</protein>
<dbReference type="Proteomes" id="UP000321532">
    <property type="component" value="Unassembled WGS sequence"/>
</dbReference>
<evidence type="ECO:0000259" key="2">
    <source>
        <dbReference type="Pfam" id="PF07510"/>
    </source>
</evidence>
<dbReference type="Pfam" id="PF07510">
    <property type="entry name" value="GmrSD_C"/>
    <property type="match status" value="1"/>
</dbReference>
<dbReference type="OrthoDB" id="9798761at2"/>
<dbReference type="Pfam" id="PF03235">
    <property type="entry name" value="GmrSD_N"/>
    <property type="match status" value="1"/>
</dbReference>
<accession>A0A512AWU2</accession>
<dbReference type="AlphaFoldDB" id="A0A512AWU2"/>
<organism evidence="3 4">
    <name type="scientific">Adhaeribacter aerolatus</name>
    <dbReference type="NCBI Taxonomy" id="670289"/>
    <lineage>
        <taxon>Bacteria</taxon>
        <taxon>Pseudomonadati</taxon>
        <taxon>Bacteroidota</taxon>
        <taxon>Cytophagia</taxon>
        <taxon>Cytophagales</taxon>
        <taxon>Hymenobacteraceae</taxon>
        <taxon>Adhaeribacter</taxon>
    </lineage>
</organism>
<comment type="caution">
    <text evidence="3">The sequence shown here is derived from an EMBL/GenBank/DDBJ whole genome shotgun (WGS) entry which is preliminary data.</text>
</comment>
<dbReference type="EMBL" id="BJYS01000012">
    <property type="protein sequence ID" value="GEO04140.1"/>
    <property type="molecule type" value="Genomic_DNA"/>
</dbReference>
<evidence type="ECO:0000313" key="3">
    <source>
        <dbReference type="EMBL" id="GEO04140.1"/>
    </source>
</evidence>
<evidence type="ECO:0000313" key="4">
    <source>
        <dbReference type="Proteomes" id="UP000321532"/>
    </source>
</evidence>
<evidence type="ECO:0008006" key="5">
    <source>
        <dbReference type="Google" id="ProtNLM"/>
    </source>
</evidence>
<dbReference type="RefSeq" id="WP_146897413.1">
    <property type="nucleotide sequence ID" value="NZ_BJYS01000012.1"/>
</dbReference>
<sequence length="656" mass="77760">MQAKETKLQDIIEGTKQYVIPLFQRTYSWTSKEWEILWKDLVELCETENPRTHFIGSIVNMPTVSVPEGVAKYLLIDGQQRLTTIFIILTLLRNKARENQNEEFAGEINNTLLVNPYKKDNDFYKLMPTQVDREIYKNFINGRSNEKESQLTRAYDFFEKKLRQYQLDPEKLKKIITTYFSVVSILLDADDNPYLVFESLNAKGRPLTQADLIRNYFFMRIHVDKQEQVYSEFWQPMQDALEDNLTEFIRHFLMKEGSIIKQTDVYYELKDNVNPQNSIIYLENLQKHSLYYQKILYPDYENDKDLQKYFRRLNRFEVTTAYPLLLKLYNYYVLDTLPKEDFITALQTIENYLIRRFVCGIPTNQLNKIFPAIIPQLISKYELKIPEGLQYLLQTKGYPKDNEFRVRLKEAKLYGSGDRYVKTKLILESLEEYFGHKENVLLENLTIEHVMPQTLSEAWQSHLGEEWEETHELYLHTIGNLTLTAYNTELSNDDFSTKREIFIESHLELNKYFIALTKWTKEEIDERSESLANKAIEMWPYFGHDNSFKSEIQEVTGTIPTEVKILGQSFSVKSWRDVLELTLNTVADLEPEKFEIIAHNFPRYLGREKNKFRAVRELENGYFLEVNLSAQNIQRLCYQAMETIELSSEDWKVAVE</sequence>
<keyword evidence="4" id="KW-1185">Reference proteome</keyword>
<dbReference type="InterPro" id="IPR011089">
    <property type="entry name" value="GmrSD_C"/>
</dbReference>
<proteinExistence type="predicted"/>
<feature type="domain" description="GmrSD restriction endonucleases C-terminal" evidence="2">
    <location>
        <begin position="398"/>
        <end position="533"/>
    </location>
</feature>